<name>A0A6M0RSM3_9CYAN</name>
<dbReference type="EMBL" id="QXHD01000004">
    <property type="protein sequence ID" value="NEZ58772.1"/>
    <property type="molecule type" value="Genomic_DNA"/>
</dbReference>
<protein>
    <submittedName>
        <fullName evidence="1">Uncharacterized protein</fullName>
    </submittedName>
</protein>
<proteinExistence type="predicted"/>
<accession>A0A6M0RSM3</accession>
<dbReference type="RefSeq" id="WP_163701612.1">
    <property type="nucleotide sequence ID" value="NZ_QXHD01000004.1"/>
</dbReference>
<dbReference type="Proteomes" id="UP000481033">
    <property type="component" value="Unassembled WGS sequence"/>
</dbReference>
<sequence>MNRKPVISIIPFERSNKENQQQCVDAMNYLAGTIKHSHPDLFEQLDSLQSEITKRLGLAE</sequence>
<dbReference type="AlphaFoldDB" id="A0A6M0RSM3"/>
<evidence type="ECO:0000313" key="1">
    <source>
        <dbReference type="EMBL" id="NEZ58772.1"/>
    </source>
</evidence>
<reference evidence="1 2" key="1">
    <citation type="journal article" date="2020" name="Microb. Ecol.">
        <title>Ecogenomics of the Marine Benthic Filamentous Cyanobacterium Adonisia.</title>
        <authorList>
            <person name="Walter J.M."/>
            <person name="Coutinho F.H."/>
            <person name="Leomil L."/>
            <person name="Hargreaves P.I."/>
            <person name="Campeao M.E."/>
            <person name="Vieira V.V."/>
            <person name="Silva B.S."/>
            <person name="Fistarol G.O."/>
            <person name="Salomon P.S."/>
            <person name="Sawabe T."/>
            <person name="Mino S."/>
            <person name="Hosokawa M."/>
            <person name="Miyashita H."/>
            <person name="Maruyama F."/>
            <person name="van Verk M.C."/>
            <person name="Dutilh B.E."/>
            <person name="Thompson C.C."/>
            <person name="Thompson F.L."/>
        </authorList>
    </citation>
    <scope>NUCLEOTIDE SEQUENCE [LARGE SCALE GENOMIC DNA]</scope>
    <source>
        <strain evidence="1 2">CCMR0081</strain>
    </source>
</reference>
<comment type="caution">
    <text evidence="1">The sequence shown here is derived from an EMBL/GenBank/DDBJ whole genome shotgun (WGS) entry which is preliminary data.</text>
</comment>
<keyword evidence="2" id="KW-1185">Reference proteome</keyword>
<evidence type="ECO:0000313" key="2">
    <source>
        <dbReference type="Proteomes" id="UP000481033"/>
    </source>
</evidence>
<gene>
    <name evidence="1" type="ORF">DXZ20_24655</name>
</gene>
<organism evidence="1 2">
    <name type="scientific">Adonisia turfae CCMR0081</name>
    <dbReference type="NCBI Taxonomy" id="2292702"/>
    <lineage>
        <taxon>Bacteria</taxon>
        <taxon>Bacillati</taxon>
        <taxon>Cyanobacteriota</taxon>
        <taxon>Adonisia</taxon>
        <taxon>Adonisia turfae</taxon>
    </lineage>
</organism>